<comment type="caution">
    <text evidence="1">The sequence shown here is derived from an EMBL/GenBank/DDBJ whole genome shotgun (WGS) entry which is preliminary data.</text>
</comment>
<sequence>MAQYINPQQLMHNPAGPGSAAHYSRMTNPPAHPSAQRAHMPAKFVLPDGKQLVHLPRPVLFTPALESIPPITFSTNGFPGVRVRDVLKAMVLVDRPNDQIFEQHGWRTTNVSLEWPGYDIRAANDPSHLRMNLIVDGAPITRNRLAGEICSLLWNYNGKMQGKPITRGHEQWALHPDVVRVSDVWLLSLHYYRSVWVPEFYIKF</sequence>
<proteinExistence type="predicted"/>
<keyword evidence="2" id="KW-1185">Reference proteome</keyword>
<dbReference type="Proteomes" id="UP000790377">
    <property type="component" value="Unassembled WGS sequence"/>
</dbReference>
<evidence type="ECO:0000313" key="2">
    <source>
        <dbReference type="Proteomes" id="UP000790377"/>
    </source>
</evidence>
<accession>A0ACB7ZUJ9</accession>
<protein>
    <submittedName>
        <fullName evidence="1">Uncharacterized protein</fullName>
    </submittedName>
</protein>
<reference evidence="1" key="1">
    <citation type="journal article" date="2021" name="New Phytol.">
        <title>Evolutionary innovations through gain and loss of genes in the ectomycorrhizal Boletales.</title>
        <authorList>
            <person name="Wu G."/>
            <person name="Miyauchi S."/>
            <person name="Morin E."/>
            <person name="Kuo A."/>
            <person name="Drula E."/>
            <person name="Varga T."/>
            <person name="Kohler A."/>
            <person name="Feng B."/>
            <person name="Cao Y."/>
            <person name="Lipzen A."/>
            <person name="Daum C."/>
            <person name="Hundley H."/>
            <person name="Pangilinan J."/>
            <person name="Johnson J."/>
            <person name="Barry K."/>
            <person name="LaButti K."/>
            <person name="Ng V."/>
            <person name="Ahrendt S."/>
            <person name="Min B."/>
            <person name="Choi I.G."/>
            <person name="Park H."/>
            <person name="Plett J.M."/>
            <person name="Magnuson J."/>
            <person name="Spatafora J.W."/>
            <person name="Nagy L.G."/>
            <person name="Henrissat B."/>
            <person name="Grigoriev I.V."/>
            <person name="Yang Z.L."/>
            <person name="Xu J."/>
            <person name="Martin F.M."/>
        </authorList>
    </citation>
    <scope>NUCLEOTIDE SEQUENCE</scope>
    <source>
        <strain evidence="1">ATCC 28755</strain>
    </source>
</reference>
<gene>
    <name evidence="1" type="ORF">BJ138DRAFT_927141</name>
</gene>
<dbReference type="EMBL" id="MU268501">
    <property type="protein sequence ID" value="KAH7904367.1"/>
    <property type="molecule type" value="Genomic_DNA"/>
</dbReference>
<organism evidence="1 2">
    <name type="scientific">Hygrophoropsis aurantiaca</name>
    <dbReference type="NCBI Taxonomy" id="72124"/>
    <lineage>
        <taxon>Eukaryota</taxon>
        <taxon>Fungi</taxon>
        <taxon>Dikarya</taxon>
        <taxon>Basidiomycota</taxon>
        <taxon>Agaricomycotina</taxon>
        <taxon>Agaricomycetes</taxon>
        <taxon>Agaricomycetidae</taxon>
        <taxon>Boletales</taxon>
        <taxon>Coniophorineae</taxon>
        <taxon>Hygrophoropsidaceae</taxon>
        <taxon>Hygrophoropsis</taxon>
    </lineage>
</organism>
<name>A0ACB7ZUJ9_9AGAM</name>
<evidence type="ECO:0000313" key="1">
    <source>
        <dbReference type="EMBL" id="KAH7904367.1"/>
    </source>
</evidence>